<dbReference type="AlphaFoldDB" id="A0A158M3J8"/>
<keyword evidence="3" id="KW-0560">Oxidoreductase</keyword>
<evidence type="ECO:0000256" key="4">
    <source>
        <dbReference type="ARBA" id="ARBA00023033"/>
    </source>
</evidence>
<name>A0A158M3J8_9BORD</name>
<proteinExistence type="predicted"/>
<dbReference type="GO" id="GO:0004497">
    <property type="term" value="F:monooxygenase activity"/>
    <property type="evidence" value="ECO:0007669"/>
    <property type="project" value="UniProtKB-KW"/>
</dbReference>
<reference evidence="5 6" key="1">
    <citation type="submission" date="2014-03" db="EMBL/GenBank/DDBJ databases">
        <title>Genome sequence of Bordetella holmseii.</title>
        <authorList>
            <person name="Harvill E."/>
            <person name="Goodfield L.L."/>
            <person name="Ivanov Y."/>
            <person name="Meyer J.A."/>
            <person name="Newth C."/>
            <person name="Cassiday P."/>
            <person name="Tondella M.L."/>
            <person name="Liao P."/>
            <person name="Zimmerman J."/>
            <person name="Meert K."/>
            <person name="Wessel D."/>
            <person name="Berger J."/>
            <person name="Dean J.M."/>
            <person name="Holubkov R."/>
            <person name="Burr J."/>
            <person name="Liu T."/>
            <person name="Brinkac L.M."/>
            <person name="Sanka R."/>
            <person name="Kim M."/>
            <person name="Losada L."/>
        </authorList>
    </citation>
    <scope>NUCLEOTIDE SEQUENCE [LARGE SCALE GENOMIC DNA]</scope>
    <source>
        <strain evidence="5 6">CDC-H585-BH</strain>
    </source>
</reference>
<keyword evidence="1" id="KW-0285">Flavoprotein</keyword>
<evidence type="ECO:0000256" key="1">
    <source>
        <dbReference type="ARBA" id="ARBA00022630"/>
    </source>
</evidence>
<gene>
    <name evidence="5" type="ORF">L497_2614</name>
</gene>
<evidence type="ECO:0000313" key="5">
    <source>
        <dbReference type="EMBL" id="KAK91043.1"/>
    </source>
</evidence>
<dbReference type="InterPro" id="IPR036661">
    <property type="entry name" value="Luciferase-like_sf"/>
</dbReference>
<dbReference type="Gene3D" id="3.20.20.30">
    <property type="entry name" value="Luciferase-like domain"/>
    <property type="match status" value="1"/>
</dbReference>
<dbReference type="EMBL" id="JFZZ01000065">
    <property type="protein sequence ID" value="KAK91043.1"/>
    <property type="molecule type" value="Genomic_DNA"/>
</dbReference>
<dbReference type="GO" id="GO:0016705">
    <property type="term" value="F:oxidoreductase activity, acting on paired donors, with incorporation or reduction of molecular oxygen"/>
    <property type="evidence" value="ECO:0007669"/>
    <property type="project" value="InterPro"/>
</dbReference>
<keyword evidence="4 5" id="KW-0503">Monooxygenase</keyword>
<sequence>MPGIFPVIGRTQQEAEEKFAQLQELIHPVVGVRLLSNMIGADLSGYPVDGPLPDLPQTNGGKSRQQLLVDLARRDGLSIRDLYLRIAGARGHQQIVGTPERVADQLQQWFEEEGADGFNIMSPWLPGGLDDFIELALPELRRRGLVRTHYQGRTLRDHLGLRRPAHPAAVARQARAAA</sequence>
<dbReference type="PATRIC" id="fig|1331206.3.peg.1759"/>
<comment type="caution">
    <text evidence="5">The sequence shown here is derived from an EMBL/GenBank/DDBJ whole genome shotgun (WGS) entry which is preliminary data.</text>
</comment>
<dbReference type="PANTHER" id="PTHR30011:SF16">
    <property type="entry name" value="C2H2 FINGER DOMAIN TRANSCRIPTION FACTOR (EUROFUNG)-RELATED"/>
    <property type="match status" value="1"/>
</dbReference>
<evidence type="ECO:0000313" key="6">
    <source>
        <dbReference type="Proteomes" id="UP000026682"/>
    </source>
</evidence>
<organism evidence="5 6">
    <name type="scientific">Bordetella holmesii CDC-H585-BH</name>
    <dbReference type="NCBI Taxonomy" id="1331206"/>
    <lineage>
        <taxon>Bacteria</taxon>
        <taxon>Pseudomonadati</taxon>
        <taxon>Pseudomonadota</taxon>
        <taxon>Betaproteobacteria</taxon>
        <taxon>Burkholderiales</taxon>
        <taxon>Alcaligenaceae</taxon>
        <taxon>Bordetella</taxon>
    </lineage>
</organism>
<dbReference type="SUPFAM" id="SSF51679">
    <property type="entry name" value="Bacterial luciferase-like"/>
    <property type="match status" value="1"/>
</dbReference>
<dbReference type="Proteomes" id="UP000026682">
    <property type="component" value="Unassembled WGS sequence"/>
</dbReference>
<accession>A0A158M3J8</accession>
<evidence type="ECO:0000256" key="2">
    <source>
        <dbReference type="ARBA" id="ARBA00022643"/>
    </source>
</evidence>
<dbReference type="PANTHER" id="PTHR30011">
    <property type="entry name" value="ALKANESULFONATE MONOOXYGENASE-RELATED"/>
    <property type="match status" value="1"/>
</dbReference>
<protein>
    <submittedName>
        <fullName evidence="5">Nitrilotriacetate monooxygenase component A domain protein</fullName>
    </submittedName>
</protein>
<keyword evidence="2" id="KW-0288">FMN</keyword>
<dbReference type="InterPro" id="IPR051260">
    <property type="entry name" value="Diverse_substr_monoxygenases"/>
</dbReference>
<evidence type="ECO:0000256" key="3">
    <source>
        <dbReference type="ARBA" id="ARBA00023002"/>
    </source>
</evidence>